<accession>A0A7W6S4E0</accession>
<comment type="caution">
    <text evidence="1">The sequence shown here is derived from an EMBL/GenBank/DDBJ whole genome shotgun (WGS) entry which is preliminary data.</text>
</comment>
<protein>
    <recommendedName>
        <fullName evidence="5">Replication protein</fullName>
    </recommendedName>
</protein>
<reference evidence="3 4" key="1">
    <citation type="submission" date="2020-08" db="EMBL/GenBank/DDBJ databases">
        <title>Genomic Encyclopedia of Type Strains, Phase IV (KMG-V): Genome sequencing to study the core and pangenomes of soil and plant-associated prokaryotes.</title>
        <authorList>
            <person name="Whitman W."/>
        </authorList>
    </citation>
    <scope>NUCLEOTIDE SEQUENCE [LARGE SCALE GENOMIC DNA]</scope>
    <source>
        <strain evidence="1 3">SEMIA 448</strain>
        <strain evidence="2 4">SEMIA 452</strain>
    </source>
</reference>
<evidence type="ECO:0000313" key="2">
    <source>
        <dbReference type="EMBL" id="MBB4445276.1"/>
    </source>
</evidence>
<dbReference type="RefSeq" id="WP_183833727.1">
    <property type="nucleotide sequence ID" value="NZ_JACIGW010000001.1"/>
</dbReference>
<dbReference type="Proteomes" id="UP000576087">
    <property type="component" value="Unassembled WGS sequence"/>
</dbReference>
<sequence length="421" mass="48028">MMTTTCIDELRAAMIREGCFTRRELRNFPWLSPNMTEQQTRVMECFGIGHPLKLRMLACGEIDDWNNTRFCGVPLCPRCFMRERRNQTRQAIRETFAGVANENLAFATILLSPTARLQNVRRLIESEKRRLVNFVARQRRKDARWNDFQMKGWWEMDRMSDGDYDSAGRNTKLALNALGYPLFVIGDADTTIWRPHLHTIIETGGIPLIDIAAALRAEGHSAPYQVDIRAFSTGRRVEHNLQNVIRYSLKFRVETGYKGGDAFSFIQHEDHIPGVRYWWKDSDISAYGEWLKGDDMAGFRSLRFFLGRKKIRNPASARAISTTAQPSVSAMPAVTDITDEISYGQTMSDDIDVDGLSSKKYSIGLDIRERTKTDRLRGGGYKGADVDGRSRNNKHLLDTNWICDCLPSVRDQHSCHSTGIS</sequence>
<name>A0A7W6S4E0_9HYPH</name>
<dbReference type="EMBL" id="JACIGW010000001">
    <property type="protein sequence ID" value="MBB4347018.1"/>
    <property type="molecule type" value="Genomic_DNA"/>
</dbReference>
<gene>
    <name evidence="1" type="ORF">GGE33_000726</name>
    <name evidence="2" type="ORF">GGE35_001058</name>
</gene>
<evidence type="ECO:0000313" key="3">
    <source>
        <dbReference type="Proteomes" id="UP000520770"/>
    </source>
</evidence>
<evidence type="ECO:0008006" key="5">
    <source>
        <dbReference type="Google" id="ProtNLM"/>
    </source>
</evidence>
<dbReference type="EMBL" id="JACIHM010000001">
    <property type="protein sequence ID" value="MBB4445276.1"/>
    <property type="molecule type" value="Genomic_DNA"/>
</dbReference>
<evidence type="ECO:0000313" key="4">
    <source>
        <dbReference type="Proteomes" id="UP000576087"/>
    </source>
</evidence>
<proteinExistence type="predicted"/>
<dbReference type="Proteomes" id="UP000520770">
    <property type="component" value="Unassembled WGS sequence"/>
</dbReference>
<organism evidence="1 3">
    <name type="scientific">Aliirhizobium cellulosilyticum</name>
    <dbReference type="NCBI Taxonomy" id="393664"/>
    <lineage>
        <taxon>Bacteria</taxon>
        <taxon>Pseudomonadati</taxon>
        <taxon>Pseudomonadota</taxon>
        <taxon>Alphaproteobacteria</taxon>
        <taxon>Hyphomicrobiales</taxon>
        <taxon>Rhizobiaceae</taxon>
        <taxon>Aliirhizobium</taxon>
    </lineage>
</organism>
<dbReference type="AlphaFoldDB" id="A0A7W6S4E0"/>
<evidence type="ECO:0000313" key="1">
    <source>
        <dbReference type="EMBL" id="MBB4347018.1"/>
    </source>
</evidence>